<evidence type="ECO:0000313" key="2">
    <source>
        <dbReference type="EMBL" id="GCB34070.1"/>
    </source>
</evidence>
<evidence type="ECO:0000313" key="3">
    <source>
        <dbReference type="Proteomes" id="UP000288079"/>
    </source>
</evidence>
<feature type="transmembrane region" description="Helical" evidence="1">
    <location>
        <begin position="20"/>
        <end position="43"/>
    </location>
</feature>
<dbReference type="AlphaFoldDB" id="A0A401LR73"/>
<sequence>MIVYCILYPYLSSIPYLISAIRIMFILLWLFVIVGIICNYLFSYIHPKEKILKDSFIKTFYLKSYQIIVQAYCYYFIVYMIFFLDRKSVLFNYLMLLLLGLFLGYKAAIKAEQYKDKRKNK</sequence>
<keyword evidence="3" id="KW-1185">Reference proteome</keyword>
<evidence type="ECO:0000256" key="1">
    <source>
        <dbReference type="SAM" id="Phobius"/>
    </source>
</evidence>
<comment type="caution">
    <text evidence="2">The sequence shown here is derived from an EMBL/GenBank/DDBJ whole genome shotgun (WGS) entry which is preliminary data.</text>
</comment>
<name>A0A401LR73_9BACE</name>
<protein>
    <submittedName>
        <fullName evidence="2">Uncharacterized protein</fullName>
    </submittedName>
</protein>
<dbReference type="EMBL" id="BHWB01000002">
    <property type="protein sequence ID" value="GCB34070.1"/>
    <property type="molecule type" value="Genomic_DNA"/>
</dbReference>
<gene>
    <name evidence="2" type="ORF">KGMB02408_10150</name>
</gene>
<feature type="transmembrane region" description="Helical" evidence="1">
    <location>
        <begin position="90"/>
        <end position="109"/>
    </location>
</feature>
<proteinExistence type="predicted"/>
<keyword evidence="1" id="KW-0812">Transmembrane</keyword>
<accession>A0A401LR73</accession>
<reference evidence="2 3" key="1">
    <citation type="submission" date="2018-10" db="EMBL/GenBank/DDBJ databases">
        <title>Draft Genome Sequence of Bacteroides sp. KCTC 15687.</title>
        <authorList>
            <person name="Yu S.Y."/>
            <person name="Kim J.S."/>
            <person name="Oh B.S."/>
            <person name="Park S.H."/>
            <person name="Kang S.W."/>
            <person name="Park J.E."/>
            <person name="Choi S.H."/>
            <person name="Han K.I."/>
            <person name="Lee K.C."/>
            <person name="Eom M.K."/>
            <person name="Suh M.K."/>
            <person name="Lee D.H."/>
            <person name="Yoon H."/>
            <person name="Kim B."/>
            <person name="Yang S.J."/>
            <person name="Lee J.S."/>
            <person name="Lee J.H."/>
        </authorList>
    </citation>
    <scope>NUCLEOTIDE SEQUENCE [LARGE SCALE GENOMIC DNA]</scope>
    <source>
        <strain evidence="2 3">KCTC 15687</strain>
    </source>
</reference>
<organism evidence="2 3">
    <name type="scientific">Bacteroides faecalis</name>
    <dbReference type="NCBI Taxonomy" id="2447885"/>
    <lineage>
        <taxon>Bacteria</taxon>
        <taxon>Pseudomonadati</taxon>
        <taxon>Bacteroidota</taxon>
        <taxon>Bacteroidia</taxon>
        <taxon>Bacteroidales</taxon>
        <taxon>Bacteroidaceae</taxon>
        <taxon>Bacteroides</taxon>
    </lineage>
</organism>
<feature type="transmembrane region" description="Helical" evidence="1">
    <location>
        <begin position="64"/>
        <end position="84"/>
    </location>
</feature>
<keyword evidence="1" id="KW-1133">Transmembrane helix</keyword>
<keyword evidence="1" id="KW-0472">Membrane</keyword>
<dbReference type="Proteomes" id="UP000288079">
    <property type="component" value="Unassembled WGS sequence"/>
</dbReference>